<dbReference type="PANTHER" id="PTHR21499">
    <property type="entry name" value="ASPARTATE KINASE"/>
    <property type="match status" value="1"/>
</dbReference>
<evidence type="ECO:0000256" key="8">
    <source>
        <dbReference type="PIRSR" id="PIRSR000726-1"/>
    </source>
</evidence>
<dbReference type="InterPro" id="IPR002912">
    <property type="entry name" value="ACT_dom"/>
</dbReference>
<evidence type="ECO:0000313" key="13">
    <source>
        <dbReference type="EMBL" id="QIW11384.1"/>
    </source>
</evidence>
<evidence type="ECO:0000256" key="1">
    <source>
        <dbReference type="ARBA" id="ARBA00004766"/>
    </source>
</evidence>
<evidence type="ECO:0000256" key="10">
    <source>
        <dbReference type="RuleBase" id="RU004249"/>
    </source>
</evidence>
<keyword evidence="10" id="KW-0028">Amino-acid biosynthesis</keyword>
<evidence type="ECO:0000256" key="3">
    <source>
        <dbReference type="ARBA" id="ARBA00022679"/>
    </source>
</evidence>
<dbReference type="UniPathway" id="UPA00051">
    <property type="reaction ID" value="UER00462"/>
</dbReference>
<evidence type="ECO:0000313" key="14">
    <source>
        <dbReference type="Proteomes" id="UP000251120"/>
    </source>
</evidence>
<keyword evidence="5 9" id="KW-0418">Kinase</keyword>
<keyword evidence="4 8" id="KW-0547">Nucleotide-binding</keyword>
<dbReference type="PROSITE" id="PS51671">
    <property type="entry name" value="ACT"/>
    <property type="match status" value="1"/>
</dbReference>
<evidence type="ECO:0000259" key="11">
    <source>
        <dbReference type="PROSITE" id="PS51671"/>
    </source>
</evidence>
<dbReference type="InterPro" id="IPR005260">
    <property type="entry name" value="Asp_kin_monofn"/>
</dbReference>
<evidence type="ECO:0000256" key="9">
    <source>
        <dbReference type="RuleBase" id="RU003448"/>
    </source>
</evidence>
<dbReference type="Pfam" id="PF00696">
    <property type="entry name" value="AA_kinase"/>
    <property type="match status" value="1"/>
</dbReference>
<evidence type="ECO:0000256" key="7">
    <source>
        <dbReference type="ARBA" id="ARBA00047872"/>
    </source>
</evidence>
<evidence type="ECO:0000256" key="5">
    <source>
        <dbReference type="ARBA" id="ARBA00022777"/>
    </source>
</evidence>
<dbReference type="EMBL" id="CP021781">
    <property type="protein sequence ID" value="AXA33156.1"/>
    <property type="molecule type" value="Genomic_DNA"/>
</dbReference>
<keyword evidence="6 8" id="KW-0067">ATP-binding</keyword>
<feature type="binding site" evidence="8">
    <location>
        <position position="120"/>
    </location>
    <ligand>
        <name>substrate</name>
    </ligand>
</feature>
<dbReference type="InterPro" id="IPR001341">
    <property type="entry name" value="Asp_kinase"/>
</dbReference>
<dbReference type="SUPFAM" id="SSF53633">
    <property type="entry name" value="Carbamate kinase-like"/>
    <property type="match status" value="1"/>
</dbReference>
<dbReference type="GO" id="GO:0009089">
    <property type="term" value="P:lysine biosynthetic process via diaminopimelate"/>
    <property type="evidence" value="ECO:0007669"/>
    <property type="project" value="UniProtKB-UniPathway"/>
</dbReference>
<dbReference type="PROSITE" id="PS00324">
    <property type="entry name" value="ASPARTOKINASE"/>
    <property type="match status" value="1"/>
</dbReference>
<feature type="binding site" evidence="8">
    <location>
        <position position="46"/>
    </location>
    <ligand>
        <name>substrate</name>
    </ligand>
</feature>
<comment type="similarity">
    <text evidence="2 9">Belongs to the aspartokinase family.</text>
</comment>
<dbReference type="Proteomes" id="UP000251120">
    <property type="component" value="Chromosome"/>
</dbReference>
<accession>A0A2Z4XWR6</accession>
<dbReference type="NCBIfam" id="NF006570">
    <property type="entry name" value="PRK09084.1"/>
    <property type="match status" value="1"/>
</dbReference>
<dbReference type="InterPro" id="IPR018042">
    <property type="entry name" value="Aspartate_kinase_CS"/>
</dbReference>
<dbReference type="Gene3D" id="3.40.1160.10">
    <property type="entry name" value="Acetylglutamate kinase-like"/>
    <property type="match status" value="1"/>
</dbReference>
<proteinExistence type="inferred from homology"/>
<dbReference type="GO" id="GO:0005524">
    <property type="term" value="F:ATP binding"/>
    <property type="evidence" value="ECO:0007669"/>
    <property type="project" value="UniProtKB-KW"/>
</dbReference>
<dbReference type="FunFam" id="3.30.70.260:FF:000017">
    <property type="entry name" value="Aspartokinase"/>
    <property type="match status" value="1"/>
</dbReference>
<dbReference type="OrthoDB" id="9799110at2"/>
<dbReference type="InterPro" id="IPR001048">
    <property type="entry name" value="Asp/Glu/Uridylate_kinase"/>
</dbReference>
<keyword evidence="15" id="KW-1185">Reference proteome</keyword>
<dbReference type="SUPFAM" id="SSF55021">
    <property type="entry name" value="ACT-like"/>
    <property type="match status" value="2"/>
</dbReference>
<organism evidence="12 14">
    <name type="scientific">Francisella adeliensis</name>
    <dbReference type="NCBI Taxonomy" id="2007306"/>
    <lineage>
        <taxon>Bacteria</taxon>
        <taxon>Pseudomonadati</taxon>
        <taxon>Pseudomonadota</taxon>
        <taxon>Gammaproteobacteria</taxon>
        <taxon>Thiotrichales</taxon>
        <taxon>Francisellaceae</taxon>
        <taxon>Francisella</taxon>
    </lineage>
</organism>
<evidence type="ECO:0000256" key="2">
    <source>
        <dbReference type="ARBA" id="ARBA00010122"/>
    </source>
</evidence>
<dbReference type="InterPro" id="IPR036393">
    <property type="entry name" value="AceGlu_kinase-like_sf"/>
</dbReference>
<dbReference type="GO" id="GO:0005829">
    <property type="term" value="C:cytosol"/>
    <property type="evidence" value="ECO:0007669"/>
    <property type="project" value="TreeGrafter"/>
</dbReference>
<dbReference type="UniPathway" id="UPA00050">
    <property type="reaction ID" value="UER00461"/>
</dbReference>
<comment type="pathway">
    <text evidence="10">Amino-acid biosynthesis; L-methionine biosynthesis via de novo pathway; L-homoserine from L-aspartate: step 1/3.</text>
</comment>
<feature type="binding site" evidence="8">
    <location>
        <begin position="9"/>
        <end position="12"/>
    </location>
    <ligand>
        <name>ATP</name>
        <dbReference type="ChEBI" id="CHEBI:30616"/>
    </ligand>
</feature>
<feature type="binding site" evidence="8">
    <location>
        <position position="228"/>
    </location>
    <ligand>
        <name>ATP</name>
        <dbReference type="ChEBI" id="CHEBI:30616"/>
    </ligand>
</feature>
<name>A0A2Z4XWR6_9GAMM</name>
<dbReference type="InterPro" id="IPR054352">
    <property type="entry name" value="ACT_Aspartokinase"/>
</dbReference>
<protein>
    <recommendedName>
        <fullName evidence="9">Aspartokinase</fullName>
        <ecNumber evidence="9">2.7.2.4</ecNumber>
    </recommendedName>
</protein>
<evidence type="ECO:0000313" key="15">
    <source>
        <dbReference type="Proteomes" id="UP000681131"/>
    </source>
</evidence>
<feature type="binding site" evidence="8">
    <location>
        <position position="233"/>
    </location>
    <ligand>
        <name>ATP</name>
        <dbReference type="ChEBI" id="CHEBI:30616"/>
    </ligand>
</feature>
<feature type="binding site" evidence="8">
    <location>
        <begin position="222"/>
        <end position="223"/>
    </location>
    <ligand>
        <name>ATP</name>
        <dbReference type="ChEBI" id="CHEBI:30616"/>
    </ligand>
</feature>
<reference evidence="13 15" key="2">
    <citation type="submission" date="2019-08" db="EMBL/GenBank/DDBJ databases">
        <title>Complete genome sequences of Francisella adeliensis (FSC1325 and FSC1326).</title>
        <authorList>
            <person name="Ohrman C."/>
            <person name="Uneklint I."/>
            <person name="Vallesi A."/>
            <person name="Karlsson L."/>
            <person name="Sjodin A."/>
        </authorList>
    </citation>
    <scope>NUCLEOTIDE SEQUENCE [LARGE SCALE GENOMIC DNA]</scope>
    <source>
        <strain evidence="13 15">FSC1325</strain>
    </source>
</reference>
<dbReference type="Proteomes" id="UP000681131">
    <property type="component" value="Chromosome"/>
</dbReference>
<keyword evidence="3 9" id="KW-0808">Transferase</keyword>
<dbReference type="UniPathway" id="UPA00034">
    <property type="reaction ID" value="UER00015"/>
</dbReference>
<gene>
    <name evidence="13" type="primary">lysC</name>
    <name evidence="12" type="ORF">CDH04_01405</name>
    <name evidence="13" type="ORF">FZC43_01405</name>
</gene>
<evidence type="ECO:0000256" key="4">
    <source>
        <dbReference type="ARBA" id="ARBA00022741"/>
    </source>
</evidence>
<dbReference type="PIRSF" id="PIRSF000726">
    <property type="entry name" value="Asp_kin"/>
    <property type="match status" value="1"/>
</dbReference>
<comment type="catalytic activity">
    <reaction evidence="7 9">
        <text>L-aspartate + ATP = 4-phospho-L-aspartate + ADP</text>
        <dbReference type="Rhea" id="RHEA:23776"/>
        <dbReference type="ChEBI" id="CHEBI:29991"/>
        <dbReference type="ChEBI" id="CHEBI:30616"/>
        <dbReference type="ChEBI" id="CHEBI:57535"/>
        <dbReference type="ChEBI" id="CHEBI:456216"/>
        <dbReference type="EC" id="2.7.2.4"/>
    </reaction>
</comment>
<dbReference type="RefSeq" id="WP_112869329.1">
    <property type="nucleotide sequence ID" value="NZ_CP021781.1"/>
</dbReference>
<evidence type="ECO:0000313" key="12">
    <source>
        <dbReference type="EMBL" id="AXA33156.1"/>
    </source>
</evidence>
<evidence type="ECO:0000256" key="6">
    <source>
        <dbReference type="ARBA" id="ARBA00022840"/>
    </source>
</evidence>
<dbReference type="Gene3D" id="1.20.120.1320">
    <property type="entry name" value="Aspartokinase, catalytic domain"/>
    <property type="match status" value="1"/>
</dbReference>
<dbReference type="NCBIfam" id="TIGR00657">
    <property type="entry name" value="asp_kinases"/>
    <property type="match status" value="1"/>
</dbReference>
<dbReference type="GO" id="GO:0009088">
    <property type="term" value="P:threonine biosynthetic process"/>
    <property type="evidence" value="ECO:0007669"/>
    <property type="project" value="UniProtKB-UniPathway"/>
</dbReference>
<dbReference type="Gene3D" id="3.30.70.260">
    <property type="match status" value="2"/>
</dbReference>
<dbReference type="Pfam" id="PF22468">
    <property type="entry name" value="ACT_9"/>
    <property type="match status" value="1"/>
</dbReference>
<dbReference type="AlphaFoldDB" id="A0A2Z4XWR6"/>
<dbReference type="EMBL" id="CP043424">
    <property type="protein sequence ID" value="QIW11384.1"/>
    <property type="molecule type" value="Genomic_DNA"/>
</dbReference>
<comment type="pathway">
    <text evidence="10">Amino-acid biosynthesis; L-threonine biosynthesis; L-threonine from L-aspartate: step 1/5.</text>
</comment>
<dbReference type="InterPro" id="IPR042199">
    <property type="entry name" value="AsparK_Bifunc_asparK/hSer_DH"/>
</dbReference>
<reference evidence="12 14" key="1">
    <citation type="submission" date="2017-06" db="EMBL/GenBank/DDBJ databases">
        <title>Complete genome of Francisella adeliensis.</title>
        <authorList>
            <person name="Vallesi A."/>
            <person name="Sjodin A."/>
        </authorList>
    </citation>
    <scope>NUCLEOTIDE SEQUENCE [LARGE SCALE GENOMIC DNA]</scope>
    <source>
        <strain evidence="12 14">FDC440</strain>
    </source>
</reference>
<dbReference type="KEGG" id="fad:CDH04_01405"/>
<dbReference type="GO" id="GO:0009090">
    <property type="term" value="P:homoserine biosynthetic process"/>
    <property type="evidence" value="ECO:0007669"/>
    <property type="project" value="TreeGrafter"/>
</dbReference>
<dbReference type="EC" id="2.7.2.4" evidence="9"/>
<sequence>MNKQLIIAKFGGTSVANTNSIKHCIEIIKNSPQTKIVVVSAQSGVTNLLVQLATQCNTKDSITQIIEEIKNITKPILQNINDLETSIKIDNILEDLNLLAEMSLRLKTPQLSDEILSFGEFISATLMTQSLKNSGLPALHLSAKNIIKTDSHFGQAKALTSEIRTHAQQHLLPLIEENIVILEGFIGSDSFGQTTTLGRGGSDYSAALIAEAIQASALHIWTDVPGIYQVDPRVIEESTSIEKITFNEAAELATFGAKIIHPSTLWPAIHNNIDIFIGSTFNPTIAGTWISKENQQNPPVIRAIAERKNQVLLTIKSYDMVHAQGFLAKVFNILAQHKVSVDLVTTSEISVALTLDHIGSQSIGNTLLTPSLLNELNEIGNVEVKIDRDLSLIAIVGNDIHQTKNISARVFSELTEYNIRLFSHGASGHNICLLVDKNDAPKIIRKIYDQFFNLKRSSI</sequence>
<feature type="domain" description="ACT" evidence="11">
    <location>
        <begin position="315"/>
        <end position="391"/>
    </location>
</feature>
<comment type="pathway">
    <text evidence="1 10">Amino-acid biosynthesis; L-lysine biosynthesis via DAP pathway; (S)-tetrahydrodipicolinate from L-aspartate: step 1/4.</text>
</comment>
<dbReference type="GO" id="GO:0004072">
    <property type="term" value="F:aspartate kinase activity"/>
    <property type="evidence" value="ECO:0007669"/>
    <property type="project" value="UniProtKB-EC"/>
</dbReference>
<dbReference type="InterPro" id="IPR045865">
    <property type="entry name" value="ACT-like_dom_sf"/>
</dbReference>
<dbReference type="PANTHER" id="PTHR21499:SF59">
    <property type="entry name" value="ASPARTOKINASE"/>
    <property type="match status" value="1"/>
</dbReference>